<gene>
    <name evidence="2" type="ORF">DW916_10990</name>
</gene>
<accession>A0AA92UYY0</accession>
<evidence type="ECO:0000313" key="3">
    <source>
        <dbReference type="Proteomes" id="UP000284990"/>
    </source>
</evidence>
<feature type="region of interest" description="Disordered" evidence="1">
    <location>
        <begin position="31"/>
        <end position="64"/>
    </location>
</feature>
<proteinExistence type="predicted"/>
<dbReference type="Proteomes" id="UP000284990">
    <property type="component" value="Unassembled WGS sequence"/>
</dbReference>
<evidence type="ECO:0000313" key="2">
    <source>
        <dbReference type="EMBL" id="RHA84778.1"/>
    </source>
</evidence>
<organism evidence="2 3">
    <name type="scientific">Segatella copri</name>
    <dbReference type="NCBI Taxonomy" id="165179"/>
    <lineage>
        <taxon>Bacteria</taxon>
        <taxon>Pseudomonadati</taxon>
        <taxon>Bacteroidota</taxon>
        <taxon>Bacteroidia</taxon>
        <taxon>Bacteroidales</taxon>
        <taxon>Prevotellaceae</taxon>
        <taxon>Segatella</taxon>
    </lineage>
</organism>
<sequence>MKKIYPARKSFVKYDDDHFLLYLGEQKIEDYHPETNTPGSSSDDKSKAADKGITAFSYEGTEPDGSTKIAAQSATYDDFVAGLVRTKYSQNQVEAILCNHVDGNEEHQKEYDTFQAWRIQAKEMAHEVLERAV</sequence>
<dbReference type="RefSeq" id="WP_118191069.1">
    <property type="nucleotide sequence ID" value="NZ_QSFW01000023.1"/>
</dbReference>
<reference evidence="2 3" key="1">
    <citation type="submission" date="2018-08" db="EMBL/GenBank/DDBJ databases">
        <title>A genome reference for cultivated species of the human gut microbiota.</title>
        <authorList>
            <person name="Zou Y."/>
            <person name="Xue W."/>
            <person name="Luo G."/>
        </authorList>
    </citation>
    <scope>NUCLEOTIDE SEQUENCE [LARGE SCALE GENOMIC DNA]</scope>
    <source>
        <strain evidence="2 3">AM42-23AC</strain>
    </source>
</reference>
<dbReference type="EMBL" id="QSFW01000023">
    <property type="protein sequence ID" value="RHA84778.1"/>
    <property type="molecule type" value="Genomic_DNA"/>
</dbReference>
<name>A0AA92UYY0_9BACT</name>
<evidence type="ECO:0000256" key="1">
    <source>
        <dbReference type="SAM" id="MobiDB-lite"/>
    </source>
</evidence>
<comment type="caution">
    <text evidence="2">The sequence shown here is derived from an EMBL/GenBank/DDBJ whole genome shotgun (WGS) entry which is preliminary data.</text>
</comment>
<dbReference type="AlphaFoldDB" id="A0AA92UYY0"/>
<protein>
    <submittedName>
        <fullName evidence="2">Uncharacterized protein</fullName>
    </submittedName>
</protein>